<name>A0ABW2SXR8_9ACTN</name>
<feature type="transmembrane region" description="Helical" evidence="2">
    <location>
        <begin position="251"/>
        <end position="271"/>
    </location>
</feature>
<keyword evidence="5" id="KW-1185">Reference proteome</keyword>
<dbReference type="Proteomes" id="UP001596514">
    <property type="component" value="Unassembled WGS sequence"/>
</dbReference>
<gene>
    <name evidence="4" type="ORF">ACFQVD_13530</name>
</gene>
<keyword evidence="2" id="KW-1133">Transmembrane helix</keyword>
<comment type="caution">
    <text evidence="4">The sequence shown here is derived from an EMBL/GenBank/DDBJ whole genome shotgun (WGS) entry which is preliminary data.</text>
</comment>
<reference evidence="5" key="1">
    <citation type="journal article" date="2019" name="Int. J. Syst. Evol. Microbiol.">
        <title>The Global Catalogue of Microorganisms (GCM) 10K type strain sequencing project: providing services to taxonomists for standard genome sequencing and annotation.</title>
        <authorList>
            <consortium name="The Broad Institute Genomics Platform"/>
            <consortium name="The Broad Institute Genome Sequencing Center for Infectious Disease"/>
            <person name="Wu L."/>
            <person name="Ma J."/>
        </authorList>
    </citation>
    <scope>NUCLEOTIDE SEQUENCE [LARGE SCALE GENOMIC DNA]</scope>
    <source>
        <strain evidence="5">JCM 10083</strain>
    </source>
</reference>
<evidence type="ECO:0000313" key="4">
    <source>
        <dbReference type="EMBL" id="MFC7601120.1"/>
    </source>
</evidence>
<sequence>MRTAMSAGALALVLGSGIPAVSSMDTAWTDTVTRVDDCDHGGLLGTVTGGICRTVDNVVSGITGDTSPLSPLLSPLSSSTAGDDTADTTPQTPAAEKETPAPATSSAKARPTEDEEASSGDGPRPEDPAGTCRPTPASPECSDPSESSPSQEAARPEPSPSPSRDHGHRPARKEPVPVPTGRTRQPSRSLYPEADTPATDVDAPVTSEPSPVVDAEAPRVELLWPAPLMQELQRQMSNERPVTPSRPSDKAGTVLTTALLILAILAVRLLYSRRKVKESIPFEPVPPGHHRVA</sequence>
<keyword evidence="3" id="KW-0732">Signal</keyword>
<feature type="compositionally biased region" description="Low complexity" evidence="1">
    <location>
        <begin position="138"/>
        <end position="153"/>
    </location>
</feature>
<dbReference type="EMBL" id="JBHTEE010000001">
    <property type="protein sequence ID" value="MFC7601120.1"/>
    <property type="molecule type" value="Genomic_DNA"/>
</dbReference>
<feature type="compositionally biased region" description="Low complexity" evidence="1">
    <location>
        <begin position="67"/>
        <end position="104"/>
    </location>
</feature>
<proteinExistence type="predicted"/>
<dbReference type="RefSeq" id="WP_343961096.1">
    <property type="nucleotide sequence ID" value="NZ_BAAAGK010000003.1"/>
</dbReference>
<feature type="chain" id="PRO_5046479130" evidence="3">
    <location>
        <begin position="23"/>
        <end position="293"/>
    </location>
</feature>
<evidence type="ECO:0000313" key="5">
    <source>
        <dbReference type="Proteomes" id="UP001596514"/>
    </source>
</evidence>
<protein>
    <submittedName>
        <fullName evidence="4">Uncharacterized protein</fullName>
    </submittedName>
</protein>
<evidence type="ECO:0000256" key="2">
    <source>
        <dbReference type="SAM" id="Phobius"/>
    </source>
</evidence>
<evidence type="ECO:0000256" key="1">
    <source>
        <dbReference type="SAM" id="MobiDB-lite"/>
    </source>
</evidence>
<keyword evidence="2" id="KW-0472">Membrane</keyword>
<feature type="signal peptide" evidence="3">
    <location>
        <begin position="1"/>
        <end position="22"/>
    </location>
</feature>
<organism evidence="4 5">
    <name type="scientific">Streptosporangium amethystogenes subsp. fukuiense</name>
    <dbReference type="NCBI Taxonomy" id="698418"/>
    <lineage>
        <taxon>Bacteria</taxon>
        <taxon>Bacillati</taxon>
        <taxon>Actinomycetota</taxon>
        <taxon>Actinomycetes</taxon>
        <taxon>Streptosporangiales</taxon>
        <taxon>Streptosporangiaceae</taxon>
        <taxon>Streptosporangium</taxon>
    </lineage>
</organism>
<accession>A0ABW2SXR8</accession>
<keyword evidence="2" id="KW-0812">Transmembrane</keyword>
<evidence type="ECO:0000256" key="3">
    <source>
        <dbReference type="SAM" id="SignalP"/>
    </source>
</evidence>
<feature type="region of interest" description="Disordered" evidence="1">
    <location>
        <begin position="64"/>
        <end position="218"/>
    </location>
</feature>